<feature type="transmembrane region" description="Helical" evidence="1">
    <location>
        <begin position="172"/>
        <end position="192"/>
    </location>
</feature>
<dbReference type="OrthoDB" id="154912at2"/>
<evidence type="ECO:0000313" key="2">
    <source>
        <dbReference type="EMBL" id="SDC13813.1"/>
    </source>
</evidence>
<feature type="transmembrane region" description="Helical" evidence="1">
    <location>
        <begin position="41"/>
        <end position="65"/>
    </location>
</feature>
<sequence>MNKLLFFSLRMLTGLTLCALSTVMAIKSNLGSSPWDVFHQGLSNVFGITIGQASIIVGLIIVMIVSKLGIKIGIGTLANMLIIGCFIDIIMHINIIPTSNHLFSGVLLIIGSLFANAIGSYLYIGCEMGCGPRDGLMVILVKITSKPVGRIRFFIEIIALITGYLLGGTVGIGTLLTVFGIGYCVQIVYKLFNFNVKGLKHKNIKEGFIFFKACINNNRRATNDI</sequence>
<dbReference type="PANTHER" id="PTHR40078">
    <property type="entry name" value="INTEGRAL MEMBRANE PROTEIN-RELATED"/>
    <property type="match status" value="1"/>
</dbReference>
<protein>
    <submittedName>
        <fullName evidence="2">Uncharacterized membrane protein YczE</fullName>
    </submittedName>
</protein>
<dbReference type="RefSeq" id="WP_093725595.1">
    <property type="nucleotide sequence ID" value="NZ_FMZB01000001.1"/>
</dbReference>
<dbReference type="Proteomes" id="UP000198666">
    <property type="component" value="Unassembled WGS sequence"/>
</dbReference>
<feature type="transmembrane region" description="Helical" evidence="1">
    <location>
        <begin position="102"/>
        <end position="126"/>
    </location>
</feature>
<dbReference type="EMBL" id="FMZB01000001">
    <property type="protein sequence ID" value="SDC13813.1"/>
    <property type="molecule type" value="Genomic_DNA"/>
</dbReference>
<keyword evidence="1" id="KW-0812">Transmembrane</keyword>
<evidence type="ECO:0000313" key="3">
    <source>
        <dbReference type="Proteomes" id="UP000198666"/>
    </source>
</evidence>
<dbReference type="Pfam" id="PF19700">
    <property type="entry name" value="DUF6198"/>
    <property type="match status" value="1"/>
</dbReference>
<organism evidence="2 3">
    <name type="scientific">Terribacillus halophilus</name>
    <dbReference type="NCBI Taxonomy" id="361279"/>
    <lineage>
        <taxon>Bacteria</taxon>
        <taxon>Bacillati</taxon>
        <taxon>Bacillota</taxon>
        <taxon>Bacilli</taxon>
        <taxon>Bacillales</taxon>
        <taxon>Bacillaceae</taxon>
        <taxon>Terribacillus</taxon>
    </lineage>
</organism>
<feature type="transmembrane region" description="Helical" evidence="1">
    <location>
        <begin position="77"/>
        <end position="96"/>
    </location>
</feature>
<proteinExistence type="predicted"/>
<dbReference type="AlphaFoldDB" id="A0A1G6J5A2"/>
<keyword evidence="1" id="KW-0472">Membrane</keyword>
<evidence type="ECO:0000256" key="1">
    <source>
        <dbReference type="SAM" id="Phobius"/>
    </source>
</evidence>
<dbReference type="STRING" id="361279.SAMN05421663_101479"/>
<accession>A0A1G6J5A2</accession>
<feature type="transmembrane region" description="Helical" evidence="1">
    <location>
        <begin position="147"/>
        <end position="166"/>
    </location>
</feature>
<name>A0A1G6J5A2_9BACI</name>
<keyword evidence="3" id="KW-1185">Reference proteome</keyword>
<gene>
    <name evidence="2" type="ORF">SAMN05421663_101479</name>
</gene>
<keyword evidence="1" id="KW-1133">Transmembrane helix</keyword>
<dbReference type="InterPro" id="IPR038750">
    <property type="entry name" value="YczE/YyaS-like"/>
</dbReference>
<reference evidence="3" key="1">
    <citation type="submission" date="2016-10" db="EMBL/GenBank/DDBJ databases">
        <authorList>
            <person name="Varghese N."/>
            <person name="Submissions S."/>
        </authorList>
    </citation>
    <scope>NUCLEOTIDE SEQUENCE [LARGE SCALE GENOMIC DNA]</scope>
    <source>
        <strain evidence="3">DSM 21620</strain>
    </source>
</reference>
<dbReference type="PANTHER" id="PTHR40078:SF1">
    <property type="entry name" value="INTEGRAL MEMBRANE PROTEIN"/>
    <property type="match status" value="1"/>
</dbReference>